<organism evidence="1 2">
    <name type="scientific">Candidatus Doriopsillibacter californiensis</name>
    <dbReference type="NCBI Taxonomy" id="2970740"/>
    <lineage>
        <taxon>Bacteria</taxon>
        <taxon>Pseudomonadati</taxon>
        <taxon>Pseudomonadota</taxon>
        <taxon>Gammaproteobacteria</taxon>
        <taxon>Candidatus Tethybacterales</taxon>
        <taxon>Candidatus Persebacteraceae</taxon>
        <taxon>Candidatus Doriopsillibacter</taxon>
    </lineage>
</organism>
<name>A0ABT7QMV1_9GAMM</name>
<protein>
    <recommendedName>
        <fullName evidence="3">Folate-binding protein YgfZ</fullName>
    </recommendedName>
</protein>
<dbReference type="NCBIfam" id="TIGR03317">
    <property type="entry name" value="ygfZ_signature"/>
    <property type="match status" value="1"/>
</dbReference>
<dbReference type="PANTHER" id="PTHR22602:SF0">
    <property type="entry name" value="TRANSFERASE CAF17, MITOCHONDRIAL-RELATED"/>
    <property type="match status" value="1"/>
</dbReference>
<accession>A0ABT7QMV1</accession>
<dbReference type="Gene3D" id="2.40.30.160">
    <property type="match status" value="1"/>
</dbReference>
<dbReference type="InterPro" id="IPR045179">
    <property type="entry name" value="YgfZ/GcvT"/>
</dbReference>
<gene>
    <name evidence="1" type="ORF">NQX30_05055</name>
</gene>
<dbReference type="Gene3D" id="3.30.70.1400">
    <property type="entry name" value="Aminomethyltransferase beta-barrel domains"/>
    <property type="match status" value="1"/>
</dbReference>
<reference evidence="1" key="2">
    <citation type="journal article" date="2023" name="Microbiome">
        <title>Synthase-selected sorting approach identifies a beta-lactone synthase in a nudibranch symbiotic bacterium.</title>
        <authorList>
            <person name="Dzunkova M."/>
            <person name="La Clair J.J."/>
            <person name="Tyml T."/>
            <person name="Doud D."/>
            <person name="Schulz F."/>
            <person name="Piquer-Esteban S."/>
            <person name="Porcel Sanchis D."/>
            <person name="Osborn A."/>
            <person name="Robinson D."/>
            <person name="Louie K.B."/>
            <person name="Bowen B.P."/>
            <person name="Bowers R.M."/>
            <person name="Lee J."/>
            <person name="Arnau V."/>
            <person name="Diaz-Villanueva W."/>
            <person name="Stepanauskas R."/>
            <person name="Gosliner T."/>
            <person name="Date S.V."/>
            <person name="Northen T.R."/>
            <person name="Cheng J.F."/>
            <person name="Burkart M.D."/>
            <person name="Woyke T."/>
        </authorList>
    </citation>
    <scope>NUCLEOTIDE SEQUENCE</scope>
    <source>
        <strain evidence="1">Df01</strain>
    </source>
</reference>
<dbReference type="EMBL" id="JANQAO010000003">
    <property type="protein sequence ID" value="MDM5147735.1"/>
    <property type="molecule type" value="Genomic_DNA"/>
</dbReference>
<sequence length="276" mass="30279">MNESNTFAPLNFLRAVRFAGDDAATFLQGQLTADTLALPSSRWVRAAYCSLKGRVIASMLLGRSNDAYIAILCADIADDFATRLARFVLRAKVKITVFPSGCVTVAKNTNKVDSGTMKTEEEAQFFNDDGWLLRVTENEEPVTAVDLSTDSSWQQEQIFRGIPWVGREASELFIPQHINFELLDGVNFKKGCYVGQEIIARLHYLGKIKRRGYVVSGEGAPPPVGEKINGGEVVNAADDGKGGFVVFISAPCAAAESWEWGDLHLQLLPVPYSLQE</sequence>
<dbReference type="PANTHER" id="PTHR22602">
    <property type="entry name" value="TRANSFERASE CAF17, MITOCHONDRIAL-RELATED"/>
    <property type="match status" value="1"/>
</dbReference>
<proteinExistence type="predicted"/>
<evidence type="ECO:0000313" key="2">
    <source>
        <dbReference type="Proteomes" id="UP001168167"/>
    </source>
</evidence>
<dbReference type="SUPFAM" id="SSF103025">
    <property type="entry name" value="Folate-binding domain"/>
    <property type="match status" value="1"/>
</dbReference>
<reference evidence="1" key="1">
    <citation type="submission" date="2022-08" db="EMBL/GenBank/DDBJ databases">
        <authorList>
            <person name="Dzunkova M."/>
            <person name="La Clair J."/>
            <person name="Tyml T."/>
            <person name="Doud D."/>
            <person name="Schulz F."/>
            <person name="Piquer S."/>
            <person name="Porcel Sanchis D."/>
            <person name="Osborn A."/>
            <person name="Robinson D."/>
            <person name="Louie K.B."/>
            <person name="Bowen B.P."/>
            <person name="Bowers R."/>
            <person name="Lee J."/>
            <person name="Arnau Llombart V."/>
            <person name="Diaz Villanueva W."/>
            <person name="Gosliner T."/>
            <person name="Northen T."/>
            <person name="Cheng J.-F."/>
            <person name="Burkart M.D."/>
            <person name="Woyke T."/>
        </authorList>
    </citation>
    <scope>NUCLEOTIDE SEQUENCE</scope>
    <source>
        <strain evidence="1">Df01</strain>
    </source>
</reference>
<dbReference type="InterPro" id="IPR017703">
    <property type="entry name" value="YgfZ/GCV_T_CS"/>
</dbReference>
<dbReference type="Proteomes" id="UP001168167">
    <property type="component" value="Unassembled WGS sequence"/>
</dbReference>
<keyword evidence="2" id="KW-1185">Reference proteome</keyword>
<evidence type="ECO:0000313" key="1">
    <source>
        <dbReference type="EMBL" id="MDM5147735.1"/>
    </source>
</evidence>
<comment type="caution">
    <text evidence="1">The sequence shown here is derived from an EMBL/GenBank/DDBJ whole genome shotgun (WGS) entry which is preliminary data.</text>
</comment>
<evidence type="ECO:0008006" key="3">
    <source>
        <dbReference type="Google" id="ProtNLM"/>
    </source>
</evidence>